<keyword evidence="3" id="KW-1185">Reference proteome</keyword>
<gene>
    <name evidence="2" type="ORF">SKAU_G00070800</name>
</gene>
<feature type="region of interest" description="Disordered" evidence="1">
    <location>
        <begin position="47"/>
        <end position="119"/>
    </location>
</feature>
<evidence type="ECO:0000313" key="2">
    <source>
        <dbReference type="EMBL" id="KAJ8376500.1"/>
    </source>
</evidence>
<comment type="caution">
    <text evidence="2">The sequence shown here is derived from an EMBL/GenBank/DDBJ whole genome shotgun (WGS) entry which is preliminary data.</text>
</comment>
<dbReference type="AlphaFoldDB" id="A0A9Q1JBP6"/>
<reference evidence="2" key="1">
    <citation type="journal article" date="2023" name="Science">
        <title>Genome structures resolve the early diversification of teleost fishes.</title>
        <authorList>
            <person name="Parey E."/>
            <person name="Louis A."/>
            <person name="Montfort J."/>
            <person name="Bouchez O."/>
            <person name="Roques C."/>
            <person name="Iampietro C."/>
            <person name="Lluch J."/>
            <person name="Castinel A."/>
            <person name="Donnadieu C."/>
            <person name="Desvignes T."/>
            <person name="Floi Bucao C."/>
            <person name="Jouanno E."/>
            <person name="Wen M."/>
            <person name="Mejri S."/>
            <person name="Dirks R."/>
            <person name="Jansen H."/>
            <person name="Henkel C."/>
            <person name="Chen W.J."/>
            <person name="Zahm M."/>
            <person name="Cabau C."/>
            <person name="Klopp C."/>
            <person name="Thompson A.W."/>
            <person name="Robinson-Rechavi M."/>
            <person name="Braasch I."/>
            <person name="Lecointre G."/>
            <person name="Bobe J."/>
            <person name="Postlethwait J.H."/>
            <person name="Berthelot C."/>
            <person name="Roest Crollius H."/>
            <person name="Guiguen Y."/>
        </authorList>
    </citation>
    <scope>NUCLEOTIDE SEQUENCE</scope>
    <source>
        <strain evidence="2">WJC10195</strain>
    </source>
</reference>
<feature type="compositionally biased region" description="Gly residues" evidence="1">
    <location>
        <begin position="53"/>
        <end position="63"/>
    </location>
</feature>
<protein>
    <submittedName>
        <fullName evidence="2">Uncharacterized protein</fullName>
    </submittedName>
</protein>
<evidence type="ECO:0000313" key="3">
    <source>
        <dbReference type="Proteomes" id="UP001152622"/>
    </source>
</evidence>
<dbReference type="Proteomes" id="UP001152622">
    <property type="component" value="Chromosome 2"/>
</dbReference>
<evidence type="ECO:0000256" key="1">
    <source>
        <dbReference type="SAM" id="MobiDB-lite"/>
    </source>
</evidence>
<accession>A0A9Q1JBP6</accession>
<name>A0A9Q1JBP6_SYNKA</name>
<dbReference type="EMBL" id="JAINUF010000002">
    <property type="protein sequence ID" value="KAJ8376500.1"/>
    <property type="molecule type" value="Genomic_DNA"/>
</dbReference>
<organism evidence="2 3">
    <name type="scientific">Synaphobranchus kaupii</name>
    <name type="common">Kaup's arrowtooth eel</name>
    <dbReference type="NCBI Taxonomy" id="118154"/>
    <lineage>
        <taxon>Eukaryota</taxon>
        <taxon>Metazoa</taxon>
        <taxon>Chordata</taxon>
        <taxon>Craniata</taxon>
        <taxon>Vertebrata</taxon>
        <taxon>Euteleostomi</taxon>
        <taxon>Actinopterygii</taxon>
        <taxon>Neopterygii</taxon>
        <taxon>Teleostei</taxon>
        <taxon>Anguilliformes</taxon>
        <taxon>Synaphobranchidae</taxon>
        <taxon>Synaphobranchus</taxon>
    </lineage>
</organism>
<sequence length="133" mass="14968">MRVSPCPVEESLIAQRDERQGRIRCSLCLWRSFHLLEMSQRIEGKRGLRPRRGGLGAEWGGGNPAHSRYTAGGRRCYRSRGGNVRREGGPSQNVVRPYPFPEKGPPLGHRKRRGVLPRKASHYSAAVYTALPH</sequence>
<feature type="compositionally biased region" description="Basic residues" evidence="1">
    <location>
        <begin position="108"/>
        <end position="119"/>
    </location>
</feature>
<proteinExistence type="predicted"/>